<evidence type="ECO:0000259" key="3">
    <source>
        <dbReference type="Pfam" id="PF10304"/>
    </source>
</evidence>
<evidence type="ECO:0000259" key="4">
    <source>
        <dbReference type="Pfam" id="PF10363"/>
    </source>
</evidence>
<dbReference type="SUPFAM" id="SSF48371">
    <property type="entry name" value="ARM repeat"/>
    <property type="match status" value="1"/>
</dbReference>
<dbReference type="RefSeq" id="XP_056078776.1">
    <property type="nucleotide sequence ID" value="XM_056224904.1"/>
</dbReference>
<dbReference type="PANTHER" id="PTHR20959:SF1">
    <property type="entry name" value="TRANSPORT AND GOLGI ORGANIZATION PROTEIN 6 HOMOLOG"/>
    <property type="match status" value="1"/>
</dbReference>
<evidence type="ECO:0000313" key="5">
    <source>
        <dbReference type="EMBL" id="CAI4035656.1"/>
    </source>
</evidence>
<evidence type="ECO:0000256" key="2">
    <source>
        <dbReference type="SAM" id="MobiDB-lite"/>
    </source>
</evidence>
<dbReference type="AlphaFoldDB" id="A0AA35NE96"/>
<sequence length="976" mass="111979">MNEDKKQPIDIHDILNQKPQLIEKTPLDVFFEDLDNKIITPINEYAADSDSCSSVYQVIKCTSNKEFVIMLLQSFENLHIQVLGQQQRLVDSESNLLPISLHDMKYVDELINLLIIHGIDANLPATMKIPFDSKRLNTFKKGEKSTKYETPRWHTINNDTLSKVITAFYNVLTNDKSSDYLRNLILKGSAYANIVLGFIVLHMQLPSKYTPQMIAKLENLQDTYTLFGVYTLLVEAIQDEKVREPILLKLTTLTLRRPENGLVSLVDFVLGVRDAEDIDIEKFNRVYQILMSKPRTMTNLQYLTELFKQIYDGLTFVNRPILVTCLNGLIFKFYMRNRRIVHDFLFKKVYSIIFNFPLADHSAKELNDAINVLISLSKNSSIDLLNDLVTGCPKIDGISPGQFSLNIWIYGLFLKKNQKFDPLKINQLSIAEDKRTERVNLLNGSPPNYYQVILSLLKSLIVVTGNFQILNLLSLNLLNFEHEKWKFLIDLDTQLPYISVKNTNTVELLSEKESKNTQMSQFFRDMDLSIDLFMEFLALLNDEEQLTILFLEVLKRWVHHTKDSKKISSLNSSETSSVSDNALILMDLKILERMDEQFKSKIIKKPKDVLIVIDQLIDIDQGKDETQEIEVDSDDEEEVEAEKLDPNENSSSRIILQLLSTVLSESTSAMLSQYSPTLKSISRKLTFFNTDALEVGTLLESIDNILMNRLATKTNSNLNIDMDKDALDQAISNLSDPLIPIKSYGLIELQRLAEKKSQVISLEKVLQIHLDYLKNSDPFIYLNVIKGLTKLCELEPKTTLLPLVEFYANKKKKNKLDDVLKIGEVFINYIQCQNELFQGKFAYLIIDTCLDIVRPNDSAPLDNKWRMSSMSILGICLQTNAKALPDRIGDMLDCAFGILQLEQPTKSLKGKDDSFLMRRSAVHLIHDLLYSTGLDMLPAEYNYDKLKTLLSYVHDQDEDYLVCEQIDKLLIILKNL</sequence>
<organism evidence="5 6">
    <name type="scientific">Saccharomyces mikatae IFO 1815</name>
    <dbReference type="NCBI Taxonomy" id="226126"/>
    <lineage>
        <taxon>Eukaryota</taxon>
        <taxon>Fungi</taxon>
        <taxon>Dikarya</taxon>
        <taxon>Ascomycota</taxon>
        <taxon>Saccharomycotina</taxon>
        <taxon>Saccharomycetes</taxon>
        <taxon>Saccharomycetales</taxon>
        <taxon>Saccharomycetaceae</taxon>
        <taxon>Saccharomyces</taxon>
    </lineage>
</organism>
<keyword evidence="6" id="KW-1185">Reference proteome</keyword>
<accession>A0AA35NE96</accession>
<evidence type="ECO:0000313" key="6">
    <source>
        <dbReference type="Proteomes" id="UP001161438"/>
    </source>
</evidence>
<dbReference type="InterPro" id="IPR039600">
    <property type="entry name" value="TANGO6/Rtp1"/>
</dbReference>
<feature type="compositionally biased region" description="Acidic residues" evidence="2">
    <location>
        <begin position="627"/>
        <end position="640"/>
    </location>
</feature>
<dbReference type="EMBL" id="OX365769">
    <property type="protein sequence ID" value="CAI4035656.1"/>
    <property type="molecule type" value="Genomic_DNA"/>
</dbReference>
<evidence type="ECO:0000256" key="1">
    <source>
        <dbReference type="ARBA" id="ARBA00005724"/>
    </source>
</evidence>
<dbReference type="PANTHER" id="PTHR20959">
    <property type="entry name" value="TRANSPORT AND GOLGI ORGANIZATION PROTEIN 6 FAMILY MEMBER"/>
    <property type="match status" value="1"/>
</dbReference>
<dbReference type="InterPro" id="IPR019451">
    <property type="entry name" value="Rtp1_C1"/>
</dbReference>
<reference evidence="5" key="1">
    <citation type="submission" date="2022-10" db="EMBL/GenBank/DDBJ databases">
        <authorList>
            <person name="Byrne P K."/>
        </authorList>
    </citation>
    <scope>NUCLEOTIDE SEQUENCE</scope>
    <source>
        <strain evidence="5">IFO1815</strain>
    </source>
</reference>
<feature type="region of interest" description="Disordered" evidence="2">
    <location>
        <begin position="624"/>
        <end position="646"/>
    </location>
</feature>
<dbReference type="InterPro" id="IPR019414">
    <property type="entry name" value="Rtp1_C2"/>
</dbReference>
<dbReference type="Pfam" id="PF10304">
    <property type="entry name" value="RTP1_C2"/>
    <property type="match status" value="1"/>
</dbReference>
<dbReference type="GO" id="GO:0009306">
    <property type="term" value="P:protein secretion"/>
    <property type="evidence" value="ECO:0007669"/>
    <property type="project" value="TreeGrafter"/>
</dbReference>
<evidence type="ECO:0008006" key="7">
    <source>
        <dbReference type="Google" id="ProtNLM"/>
    </source>
</evidence>
<protein>
    <recommendedName>
        <fullName evidence="7">RNA polymerase II assembly factor Rtp1 C-terminal domain-containing protein</fullName>
    </recommendedName>
</protein>
<feature type="domain" description="RNA polymerase II assembly factor Rtp1 C-terminal" evidence="3">
    <location>
        <begin position="942"/>
        <end position="970"/>
    </location>
</feature>
<comment type="similarity">
    <text evidence="1">Belongs to the Tango6 family.</text>
</comment>
<proteinExistence type="inferred from homology"/>
<dbReference type="InterPro" id="IPR016024">
    <property type="entry name" value="ARM-type_fold"/>
</dbReference>
<name>A0AA35NE96_SACMI</name>
<dbReference type="Pfam" id="PF10363">
    <property type="entry name" value="RTP1_C1"/>
    <property type="match status" value="1"/>
</dbReference>
<gene>
    <name evidence="5" type="primary">SMKI13G3070</name>
    <name evidence="5" type="ORF">SMKI_13G3070</name>
</gene>
<dbReference type="Proteomes" id="UP001161438">
    <property type="component" value="Chromosome 13"/>
</dbReference>
<feature type="domain" description="RNA polymerase II assembly factor Rtp1 C-terminal" evidence="4">
    <location>
        <begin position="728"/>
        <end position="835"/>
    </location>
</feature>
<dbReference type="GeneID" id="80920530"/>